<gene>
    <name evidence="2" type="ORF">HU200_052167</name>
</gene>
<protein>
    <recommendedName>
        <fullName evidence="1">DUF7769 domain-containing protein</fullName>
    </recommendedName>
</protein>
<dbReference type="PANTHER" id="PTHR33889:SF7">
    <property type="entry name" value="OS04G0681850 PROTEIN"/>
    <property type="match status" value="1"/>
</dbReference>
<dbReference type="InterPro" id="IPR056671">
    <property type="entry name" value="DUF7769"/>
</dbReference>
<comment type="caution">
    <text evidence="2">The sequence shown here is derived from an EMBL/GenBank/DDBJ whole genome shotgun (WGS) entry which is preliminary data.</text>
</comment>
<dbReference type="Pfam" id="PF24964">
    <property type="entry name" value="DUF7769"/>
    <property type="match status" value="1"/>
</dbReference>
<sequence>MAEPQRDPGIDLNEPVLGVGIDLSGLVEAVFDLNNPVFWEDAHHEAYENRAPELPDLNQNVGDDLNQHEAGVNLNGFEEDGAVSVRRTRKQYSDGKKRAVYKMLLEGSVGGRLPDGLSLRVSSAMNVSRRCVQRIWKDEQRGGGIHSVANKRAKNCGRKRIEVKPEAIAAIPFKDRTTLEDLARGLGWQRTTIFRRLKEGKIEGHLLPSSPR</sequence>
<evidence type="ECO:0000313" key="2">
    <source>
        <dbReference type="EMBL" id="KAF8668956.1"/>
    </source>
</evidence>
<dbReference type="AlphaFoldDB" id="A0A835APW8"/>
<organism evidence="2 3">
    <name type="scientific">Digitaria exilis</name>
    <dbReference type="NCBI Taxonomy" id="1010633"/>
    <lineage>
        <taxon>Eukaryota</taxon>
        <taxon>Viridiplantae</taxon>
        <taxon>Streptophyta</taxon>
        <taxon>Embryophyta</taxon>
        <taxon>Tracheophyta</taxon>
        <taxon>Spermatophyta</taxon>
        <taxon>Magnoliopsida</taxon>
        <taxon>Liliopsida</taxon>
        <taxon>Poales</taxon>
        <taxon>Poaceae</taxon>
        <taxon>PACMAD clade</taxon>
        <taxon>Panicoideae</taxon>
        <taxon>Panicodae</taxon>
        <taxon>Paniceae</taxon>
        <taxon>Anthephorinae</taxon>
        <taxon>Digitaria</taxon>
    </lineage>
</organism>
<evidence type="ECO:0000259" key="1">
    <source>
        <dbReference type="Pfam" id="PF24964"/>
    </source>
</evidence>
<feature type="domain" description="DUF7769" evidence="1">
    <location>
        <begin position="93"/>
        <end position="138"/>
    </location>
</feature>
<accession>A0A835APW8</accession>
<proteinExistence type="predicted"/>
<name>A0A835APW8_9POAL</name>
<dbReference type="PANTHER" id="PTHR33889">
    <property type="entry name" value="OS04G0681850 PROTEIN"/>
    <property type="match status" value="1"/>
</dbReference>
<reference evidence="2" key="1">
    <citation type="submission" date="2020-07" db="EMBL/GenBank/DDBJ databases">
        <title>Genome sequence and genetic diversity analysis of an under-domesticated orphan crop, white fonio (Digitaria exilis).</title>
        <authorList>
            <person name="Bennetzen J.L."/>
            <person name="Chen S."/>
            <person name="Ma X."/>
            <person name="Wang X."/>
            <person name="Yssel A.E.J."/>
            <person name="Chaluvadi S.R."/>
            <person name="Johnson M."/>
            <person name="Gangashetty P."/>
            <person name="Hamidou F."/>
            <person name="Sanogo M.D."/>
            <person name="Zwaenepoel A."/>
            <person name="Wallace J."/>
            <person name="Van De Peer Y."/>
            <person name="Van Deynze A."/>
        </authorList>
    </citation>
    <scope>NUCLEOTIDE SEQUENCE</scope>
    <source>
        <tissue evidence="2">Leaves</tissue>
    </source>
</reference>
<evidence type="ECO:0000313" key="3">
    <source>
        <dbReference type="Proteomes" id="UP000636709"/>
    </source>
</evidence>
<dbReference type="EMBL" id="JACEFO010002273">
    <property type="protein sequence ID" value="KAF8668956.1"/>
    <property type="molecule type" value="Genomic_DNA"/>
</dbReference>
<dbReference type="OrthoDB" id="1856392at2759"/>
<keyword evidence="3" id="KW-1185">Reference proteome</keyword>
<dbReference type="Proteomes" id="UP000636709">
    <property type="component" value="Unassembled WGS sequence"/>
</dbReference>